<dbReference type="InterPro" id="IPR019393">
    <property type="entry name" value="WASH_strumpellin"/>
</dbReference>
<comment type="similarity">
    <text evidence="1">Belongs to the strumpellin family.</text>
</comment>
<dbReference type="PANTHER" id="PTHR15691">
    <property type="entry name" value="WASH COMPLEX SUBUNIT 5"/>
    <property type="match status" value="1"/>
</dbReference>
<evidence type="ECO:0000256" key="3">
    <source>
        <dbReference type="ARBA" id="ARBA00029945"/>
    </source>
</evidence>
<dbReference type="Proteomes" id="UP000261360">
    <property type="component" value="Unplaced"/>
</dbReference>
<protein>
    <recommendedName>
        <fullName evidence="2">WASH complex subunit 5</fullName>
    </recommendedName>
    <alternativeName>
        <fullName evidence="3">WASH complex subunit strumpellin</fullName>
    </alternativeName>
</protein>
<reference evidence="4" key="1">
    <citation type="submission" date="2025-08" db="UniProtKB">
        <authorList>
            <consortium name="Ensembl"/>
        </authorList>
    </citation>
    <scope>IDENTIFICATION</scope>
</reference>
<sequence>MVDFLAENNLCGQAILRIVSRGNAIIAELLRLSDFIPTVFRLKDKSDQQKYGDIICDFSYFKGPEYYDGKLEAKPELQDLDEEFRENNTEILSRFYLAFESVHKYIVDLNRYLDDLHEGVYIQQTLETVLLNEDGKQLLCEALYLYGVMLLVIDQKIEGEVRERMLVSYYRYSAARSSADSNLDDICKLLRSTGYSSQPGAKRPANYPESYFQRVPISATFISMVIGRLRSDDIYNQVSAYPLPEHRSTALANQAAMLYVCLYFSPSILHTQQAKMREIVDKYFPDNWVISIYMGITVNLVEAWEPYKAAKTALNYTLDSANTKEQATRYAASMESLRPQVQQLLKEGFLREEIILDNIPKLLNCLRDCNVAIRWLMLHSAESAYDPNNKRLRQIKDQVLNDSKYNPKILFQLLLDTAQFEFTLKEMFKQMLSEKQIKWESYKKEGSERMTELAEVFSGVKPLTRVEKNENLQAWFREISKQIESLNYEDSTAAGRKTVQLIQALVEVQEFHQLESNLQVCQFLADTRKFLHQMIRTINIKEEVLITMQIIGDLSYAWQIIDSFTSIMQESIRVNPSMVTKLRATFLKLASALDLPLLRINQANSADLLSVSQFYSGELVAYVRKVLQIIPESMFTSLAKIIKLQIHDIMEVPTRLDKDKLKDYSQLGARYEVAKLTHDISIFTEGILMMKTTLVGIIKVDPKQLLEDGIRKELVKRVAYALHKGLIFNPKTKIQDWQSVHQSTHIPIPKFPSVDESATFIGRLCREILRITDPKVTCYIDQMNTWYDLKSHQEVTNNRLFSEIQSTLGTFGLNGLDRLLCFMIVKELQNFLTMIQKTILKDKAVVDVFKAMLGAVNPVQGIVANASKVYASAVAKTQKIWGAYLEAIMKVGQMQILRQQIANELNYSCKFDSKHLAAALENLNKSLLADIEAHYQDPSLPYPKEDNTLLYEITAYLEAGGIHNPLNKIYITTKRLPYFPIINFLFIIAHLPKLQYSKNQGMTCRKATDPVDWPPLVLGMLTLLKQFHSRYTHQFLALIGQFIRSIMEQCTSQKIPDMPSDVVGALMFLEDYVKYTKLSRKVGQLSPF</sequence>
<keyword evidence="5" id="KW-1185">Reference proteome</keyword>
<dbReference type="PANTHER" id="PTHR15691:SF6">
    <property type="entry name" value="WASH COMPLEX SUBUNIT 5"/>
    <property type="match status" value="1"/>
</dbReference>
<name>A0A3B4XRI2_SERLL</name>
<dbReference type="Ensembl" id="ENSSLDT00000019860.1">
    <property type="protein sequence ID" value="ENSSLDP00000019216.1"/>
    <property type="gene ID" value="ENSSLDG00000014954.1"/>
</dbReference>
<dbReference type="GO" id="GO:0071203">
    <property type="term" value="C:WASH complex"/>
    <property type="evidence" value="ECO:0007669"/>
    <property type="project" value="InterPro"/>
</dbReference>
<organism evidence="4 5">
    <name type="scientific">Seriola lalandi dorsalis</name>
    <dbReference type="NCBI Taxonomy" id="1841481"/>
    <lineage>
        <taxon>Eukaryota</taxon>
        <taxon>Metazoa</taxon>
        <taxon>Chordata</taxon>
        <taxon>Craniata</taxon>
        <taxon>Vertebrata</taxon>
        <taxon>Euteleostomi</taxon>
        <taxon>Actinopterygii</taxon>
        <taxon>Neopterygii</taxon>
        <taxon>Teleostei</taxon>
        <taxon>Neoteleostei</taxon>
        <taxon>Acanthomorphata</taxon>
        <taxon>Carangaria</taxon>
        <taxon>Carangiformes</taxon>
        <taxon>Carangidae</taxon>
        <taxon>Seriola</taxon>
    </lineage>
</organism>
<evidence type="ECO:0000256" key="1">
    <source>
        <dbReference type="ARBA" id="ARBA00006224"/>
    </source>
</evidence>
<dbReference type="GO" id="GO:0005768">
    <property type="term" value="C:endosome"/>
    <property type="evidence" value="ECO:0007669"/>
    <property type="project" value="TreeGrafter"/>
</dbReference>
<dbReference type="GO" id="GO:0140285">
    <property type="term" value="P:endosome fission"/>
    <property type="evidence" value="ECO:0007669"/>
    <property type="project" value="TreeGrafter"/>
</dbReference>
<reference evidence="4" key="2">
    <citation type="submission" date="2025-09" db="UniProtKB">
        <authorList>
            <consortium name="Ensembl"/>
        </authorList>
    </citation>
    <scope>IDENTIFICATION</scope>
</reference>
<dbReference type="Pfam" id="PF10266">
    <property type="entry name" value="Strumpellin"/>
    <property type="match status" value="1"/>
</dbReference>
<dbReference type="GO" id="GO:0007032">
    <property type="term" value="P:endosome organization"/>
    <property type="evidence" value="ECO:0007669"/>
    <property type="project" value="TreeGrafter"/>
</dbReference>
<evidence type="ECO:0000313" key="4">
    <source>
        <dbReference type="Ensembl" id="ENSSLDP00000019216.1"/>
    </source>
</evidence>
<dbReference type="GeneTree" id="ENSGT00390000011137"/>
<dbReference type="GO" id="GO:0030041">
    <property type="term" value="P:actin filament polymerization"/>
    <property type="evidence" value="ECO:0007669"/>
    <property type="project" value="TreeGrafter"/>
</dbReference>
<evidence type="ECO:0000256" key="2">
    <source>
        <dbReference type="ARBA" id="ARBA00013581"/>
    </source>
</evidence>
<evidence type="ECO:0000313" key="5">
    <source>
        <dbReference type="Proteomes" id="UP000261360"/>
    </source>
</evidence>
<dbReference type="AlphaFoldDB" id="A0A3B4XRI2"/>
<accession>A0A3B4XRI2</accession>
<proteinExistence type="inferred from homology"/>
<dbReference type="GO" id="GO:0051125">
    <property type="term" value="P:regulation of actin nucleation"/>
    <property type="evidence" value="ECO:0007669"/>
    <property type="project" value="TreeGrafter"/>
</dbReference>